<dbReference type="EMBL" id="FO082262">
    <property type="protein sequence ID" value="CCO20414.1"/>
    <property type="molecule type" value="Genomic_DNA"/>
</dbReference>
<dbReference type="PANTHER" id="PTHR43811">
    <property type="entry name" value="FKBP-TYPE PEPTIDYL-PROLYL CIS-TRANS ISOMERASE FKPA"/>
    <property type="match status" value="1"/>
</dbReference>
<evidence type="ECO:0000256" key="3">
    <source>
        <dbReference type="ARBA" id="ARBA00023110"/>
    </source>
</evidence>
<evidence type="ECO:0000256" key="6">
    <source>
        <dbReference type="SAM" id="MobiDB-lite"/>
    </source>
</evidence>
<evidence type="ECO:0000256" key="4">
    <source>
        <dbReference type="ARBA" id="ARBA00023235"/>
    </source>
</evidence>
<keyword evidence="3 5" id="KW-0697">Rotamase</keyword>
<dbReference type="Proteomes" id="UP000198341">
    <property type="component" value="Chromosome 17"/>
</dbReference>
<dbReference type="KEGG" id="bpg:Bathy17g00730"/>
<comment type="catalytic activity">
    <reaction evidence="1 5">
        <text>[protein]-peptidylproline (omega=180) = [protein]-peptidylproline (omega=0)</text>
        <dbReference type="Rhea" id="RHEA:16237"/>
        <dbReference type="Rhea" id="RHEA-COMP:10747"/>
        <dbReference type="Rhea" id="RHEA-COMP:10748"/>
        <dbReference type="ChEBI" id="CHEBI:83833"/>
        <dbReference type="ChEBI" id="CHEBI:83834"/>
        <dbReference type="EC" id="5.2.1.8"/>
    </reaction>
</comment>
<keyword evidence="9" id="KW-1185">Reference proteome</keyword>
<dbReference type="eggNOG" id="KOG0552">
    <property type="taxonomic scope" value="Eukaryota"/>
</dbReference>
<accession>K8ER72</accession>
<dbReference type="AlphaFoldDB" id="K8ER72"/>
<dbReference type="Gene3D" id="3.10.50.40">
    <property type="match status" value="1"/>
</dbReference>
<feature type="compositionally biased region" description="Acidic residues" evidence="6">
    <location>
        <begin position="244"/>
        <end position="264"/>
    </location>
</feature>
<dbReference type="GeneID" id="19011011"/>
<evidence type="ECO:0000313" key="9">
    <source>
        <dbReference type="Proteomes" id="UP000198341"/>
    </source>
</evidence>
<sequence>MRVVFSLTTRNTTTTTTTAMFFGLKLQSSSKTTQKWIPYVPPPEDNFSCHISQIALTKPLKPNQRVYVKIRTETDEAALAGIDPMMGNDDDETDTKEEFVLCAFIGNAVESTSVNLVLRDYCEFTVETTDSGNEVEAHVTGYYVPEYDEDEEAAMRMYGGGGEDGEEMYDEDDDEDEDEDEDEDFMGFDDEDVEEDFTSSEDEDDLSEEDDSEEEEEALREAGASGGKKKVTQKGGVVIKELSSDDEDEEASESEEEEEEEEAKEEPKKRQQQQQAVAPKASKKQKTETKQNANANKDNVNTQKPTKEHRNGMEIVNTHQTSKPNSKKATPGSRCQMKYVGKLPSGKIFDQTKGNAGFTFRLGVGEVIKGWDVGVNGMREGDKRTLYVPASMGYGKKGVPGTIPKNSPLVFDVELMRVL</sequence>
<dbReference type="PANTHER" id="PTHR43811:SF19">
    <property type="entry name" value="39 KDA FK506-BINDING NUCLEAR PROTEIN"/>
    <property type="match status" value="1"/>
</dbReference>
<organism evidence="8 9">
    <name type="scientific">Bathycoccus prasinos</name>
    <dbReference type="NCBI Taxonomy" id="41875"/>
    <lineage>
        <taxon>Eukaryota</taxon>
        <taxon>Viridiplantae</taxon>
        <taxon>Chlorophyta</taxon>
        <taxon>Mamiellophyceae</taxon>
        <taxon>Mamiellales</taxon>
        <taxon>Bathycoccaceae</taxon>
        <taxon>Bathycoccus</taxon>
    </lineage>
</organism>
<proteinExistence type="predicted"/>
<dbReference type="InterPro" id="IPR046357">
    <property type="entry name" value="PPIase_dom_sf"/>
</dbReference>
<dbReference type="OrthoDB" id="1902587at2759"/>
<protein>
    <recommendedName>
        <fullName evidence="2 5">peptidylprolyl isomerase</fullName>
        <ecNumber evidence="2 5">5.2.1.8</ecNumber>
    </recommendedName>
</protein>
<evidence type="ECO:0000256" key="1">
    <source>
        <dbReference type="ARBA" id="ARBA00000971"/>
    </source>
</evidence>
<dbReference type="PROSITE" id="PS50059">
    <property type="entry name" value="FKBP_PPIASE"/>
    <property type="match status" value="1"/>
</dbReference>
<evidence type="ECO:0000256" key="5">
    <source>
        <dbReference type="PROSITE-ProRule" id="PRU00277"/>
    </source>
</evidence>
<keyword evidence="4 5" id="KW-0413">Isomerase</keyword>
<dbReference type="InterPro" id="IPR001179">
    <property type="entry name" value="PPIase_FKBP_dom"/>
</dbReference>
<feature type="compositionally biased region" description="Polar residues" evidence="6">
    <location>
        <begin position="317"/>
        <end position="328"/>
    </location>
</feature>
<dbReference type="RefSeq" id="XP_007508310.1">
    <property type="nucleotide sequence ID" value="XM_007508248.1"/>
</dbReference>
<dbReference type="GO" id="GO:0003755">
    <property type="term" value="F:peptidyl-prolyl cis-trans isomerase activity"/>
    <property type="evidence" value="ECO:0007669"/>
    <property type="project" value="UniProtKB-KW"/>
</dbReference>
<evidence type="ECO:0000259" key="7">
    <source>
        <dbReference type="PROSITE" id="PS50059"/>
    </source>
</evidence>
<evidence type="ECO:0000256" key="2">
    <source>
        <dbReference type="ARBA" id="ARBA00013194"/>
    </source>
</evidence>
<dbReference type="STRING" id="41875.K8ER72"/>
<feature type="region of interest" description="Disordered" evidence="6">
    <location>
        <begin position="156"/>
        <end position="334"/>
    </location>
</feature>
<evidence type="ECO:0000313" key="8">
    <source>
        <dbReference type="EMBL" id="CCO20414.1"/>
    </source>
</evidence>
<feature type="domain" description="PPIase FKBP-type" evidence="7">
    <location>
        <begin position="332"/>
        <end position="419"/>
    </location>
</feature>
<dbReference type="Gene3D" id="2.60.120.340">
    <property type="entry name" value="Nucleoplasmin core domain"/>
    <property type="match status" value="1"/>
</dbReference>
<reference evidence="8 9" key="1">
    <citation type="submission" date="2011-10" db="EMBL/GenBank/DDBJ databases">
        <authorList>
            <person name="Genoscope - CEA"/>
        </authorList>
    </citation>
    <scope>NUCLEOTIDE SEQUENCE [LARGE SCALE GENOMIC DNA]</scope>
    <source>
        <strain evidence="8 9">RCC 1105</strain>
    </source>
</reference>
<feature type="compositionally biased region" description="Polar residues" evidence="6">
    <location>
        <begin position="290"/>
        <end position="304"/>
    </location>
</feature>
<dbReference type="Pfam" id="PF00254">
    <property type="entry name" value="FKBP_C"/>
    <property type="match status" value="1"/>
</dbReference>
<dbReference type="SUPFAM" id="SSF54534">
    <property type="entry name" value="FKBP-like"/>
    <property type="match status" value="1"/>
</dbReference>
<name>K8ER72_9CHLO</name>
<feature type="compositionally biased region" description="Acidic residues" evidence="6">
    <location>
        <begin position="163"/>
        <end position="218"/>
    </location>
</feature>
<dbReference type="FunFam" id="3.10.50.40:FF:000006">
    <property type="entry name" value="Peptidyl-prolyl cis-trans isomerase"/>
    <property type="match status" value="1"/>
</dbReference>
<dbReference type="EC" id="5.2.1.8" evidence="2 5"/>
<dbReference type="InterPro" id="IPR041232">
    <property type="entry name" value="NPL"/>
</dbReference>
<dbReference type="Pfam" id="PF17800">
    <property type="entry name" value="NPL"/>
    <property type="match status" value="1"/>
</dbReference>
<gene>
    <name evidence="8" type="ordered locus">Bathy17g00730</name>
</gene>